<dbReference type="AlphaFoldDB" id="A0A3S4F1F8"/>
<name>A0A3S4F1F8_9PEZI</name>
<organism evidence="1 2">
    <name type="scientific">Thermothielavioides terrestris</name>
    <dbReference type="NCBI Taxonomy" id="2587410"/>
    <lineage>
        <taxon>Eukaryota</taxon>
        <taxon>Fungi</taxon>
        <taxon>Dikarya</taxon>
        <taxon>Ascomycota</taxon>
        <taxon>Pezizomycotina</taxon>
        <taxon>Sordariomycetes</taxon>
        <taxon>Sordariomycetidae</taxon>
        <taxon>Sordariales</taxon>
        <taxon>Chaetomiaceae</taxon>
        <taxon>Thermothielavioides</taxon>
    </lineage>
</organism>
<gene>
    <name evidence="1" type="ORF">TT172_LOCUS7012</name>
</gene>
<evidence type="ECO:0000313" key="1">
    <source>
        <dbReference type="EMBL" id="SPQ24593.1"/>
    </source>
</evidence>
<reference evidence="1 2" key="1">
    <citation type="submission" date="2018-04" db="EMBL/GenBank/DDBJ databases">
        <authorList>
            <person name="Huttner S."/>
            <person name="Dainat J."/>
        </authorList>
    </citation>
    <scope>NUCLEOTIDE SEQUENCE [LARGE SCALE GENOMIC DNA]</scope>
</reference>
<protein>
    <submittedName>
        <fullName evidence="1">Cb86ac82-9db5-499c-9f27-76167858d713</fullName>
    </submittedName>
</protein>
<proteinExistence type="predicted"/>
<dbReference type="Proteomes" id="UP000289323">
    <property type="component" value="Unassembled WGS sequence"/>
</dbReference>
<evidence type="ECO:0000313" key="2">
    <source>
        <dbReference type="Proteomes" id="UP000289323"/>
    </source>
</evidence>
<accession>A0A3S4F1F8</accession>
<dbReference type="EMBL" id="OUUZ01000013">
    <property type="protein sequence ID" value="SPQ24593.1"/>
    <property type="molecule type" value="Genomic_DNA"/>
</dbReference>
<sequence length="202" mass="22608">MDAPDLTHGRGHSHGVTFASLPEVVLRNIFNHCPDLDTFLSLIATCRASFWAFKNAQRWLTKGLVHREIGDVFLPDAILLSQAKDIHRAQTLTPRGRADLVSELLRHRKDPALVSTHIWTLRLGVAAIRRHSNISQLADQLAELTGRPRDMETDCMVKRAIYFVELHLLDMSHSQITAAVTKAAKRRLDEEAGLAPPSHAHP</sequence>